<dbReference type="GO" id="GO:0022857">
    <property type="term" value="F:transmembrane transporter activity"/>
    <property type="evidence" value="ECO:0007669"/>
    <property type="project" value="InterPro"/>
</dbReference>
<comment type="subcellular location">
    <subcellularLocation>
        <location evidence="1">Membrane</location>
        <topology evidence="1">Multi-pass membrane protein</topology>
    </subcellularLocation>
</comment>
<dbReference type="EMBL" id="VFOR01000006">
    <property type="protein sequence ID" value="TQL56232.1"/>
    <property type="molecule type" value="Genomic_DNA"/>
</dbReference>
<feature type="transmembrane region" description="Helical" evidence="5">
    <location>
        <begin position="12"/>
        <end position="33"/>
    </location>
</feature>
<feature type="transmembrane region" description="Helical" evidence="5">
    <location>
        <begin position="304"/>
        <end position="323"/>
    </location>
</feature>
<evidence type="ECO:0000256" key="3">
    <source>
        <dbReference type="ARBA" id="ARBA00022989"/>
    </source>
</evidence>
<evidence type="ECO:0000256" key="2">
    <source>
        <dbReference type="ARBA" id="ARBA00022692"/>
    </source>
</evidence>
<keyword evidence="7" id="KW-1185">Reference proteome</keyword>
<sequence length="389" mass="39010">MSAPPPTSAARIAATVAFFTNGALLSTLMARYAEVKQALGLSPLLFGLVVVGAVLGGVLAGQTPALAIRRLGTARTSAIGTTALAAGITVAAIGVTLGQTWMLAAGLILSGFLDAAVDVAQNSQALRIQSALGRSIITRMHAGWSAGAATGAAVGTAAAAWGVPLLIHTAAWGALCAIAVIIAARHYLPDAGAPVDAPAGAPTTSRRRHPALLLAPLALIAVAGITAEEVANNWSAVYLATERPLPLSMAGIGLSVILGAQFVGRFIGDSVIDTLGIHAALRLSLGMVTLGLIGGIWTPWTIPALALWGLAGLGSSVTVPIAFTEADAISGLKPQTGVTLVSWSMRIMTLALSPSIGAAAAAFSLPIALTGTAAVAAMGWLATLTLQRR</sequence>
<gene>
    <name evidence="6" type="ORF">FB460_2617</name>
</gene>
<dbReference type="OrthoDB" id="151222at2"/>
<feature type="transmembrane region" description="Helical" evidence="5">
    <location>
        <begin position="209"/>
        <end position="227"/>
    </location>
</feature>
<dbReference type="InterPro" id="IPR036259">
    <property type="entry name" value="MFS_trans_sf"/>
</dbReference>
<dbReference type="InterPro" id="IPR051788">
    <property type="entry name" value="MFS_Transporter"/>
</dbReference>
<feature type="transmembrane region" description="Helical" evidence="5">
    <location>
        <begin position="39"/>
        <end position="61"/>
    </location>
</feature>
<dbReference type="PANTHER" id="PTHR23514">
    <property type="entry name" value="BYPASS OF STOP CODON PROTEIN 6"/>
    <property type="match status" value="1"/>
</dbReference>
<dbReference type="Pfam" id="PF07690">
    <property type="entry name" value="MFS_1"/>
    <property type="match status" value="1"/>
</dbReference>
<evidence type="ECO:0000256" key="1">
    <source>
        <dbReference type="ARBA" id="ARBA00004141"/>
    </source>
</evidence>
<keyword evidence="4 5" id="KW-0472">Membrane</keyword>
<feature type="transmembrane region" description="Helical" evidence="5">
    <location>
        <begin position="247"/>
        <end position="267"/>
    </location>
</feature>
<protein>
    <submittedName>
        <fullName evidence="6">Fucose permease</fullName>
    </submittedName>
</protein>
<evidence type="ECO:0000256" key="4">
    <source>
        <dbReference type="ARBA" id="ARBA00023136"/>
    </source>
</evidence>
<comment type="caution">
    <text evidence="6">The sequence shown here is derived from an EMBL/GenBank/DDBJ whole genome shotgun (WGS) entry which is preliminary data.</text>
</comment>
<dbReference type="RefSeq" id="WP_142094624.1">
    <property type="nucleotide sequence ID" value="NZ_BAAAMD010000002.1"/>
</dbReference>
<proteinExistence type="predicted"/>
<dbReference type="PANTHER" id="PTHR23514:SF13">
    <property type="entry name" value="INNER MEMBRANE PROTEIN YBJJ"/>
    <property type="match status" value="1"/>
</dbReference>
<feature type="transmembrane region" description="Helical" evidence="5">
    <location>
        <begin position="279"/>
        <end position="298"/>
    </location>
</feature>
<evidence type="ECO:0000313" key="6">
    <source>
        <dbReference type="EMBL" id="TQL56232.1"/>
    </source>
</evidence>
<evidence type="ECO:0000313" key="7">
    <source>
        <dbReference type="Proteomes" id="UP000316196"/>
    </source>
</evidence>
<dbReference type="AlphaFoldDB" id="A0A542Z7A5"/>
<feature type="transmembrane region" description="Helical" evidence="5">
    <location>
        <begin position="141"/>
        <end position="163"/>
    </location>
</feature>
<feature type="transmembrane region" description="Helical" evidence="5">
    <location>
        <begin position="73"/>
        <end position="95"/>
    </location>
</feature>
<accession>A0A542Z7A5</accession>
<keyword evidence="3 5" id="KW-1133">Transmembrane helix</keyword>
<feature type="transmembrane region" description="Helical" evidence="5">
    <location>
        <begin position="169"/>
        <end position="188"/>
    </location>
</feature>
<keyword evidence="2 5" id="KW-0812">Transmembrane</keyword>
<organism evidence="6 7">
    <name type="scientific">Propioniferax innocua</name>
    <dbReference type="NCBI Taxonomy" id="1753"/>
    <lineage>
        <taxon>Bacteria</taxon>
        <taxon>Bacillati</taxon>
        <taxon>Actinomycetota</taxon>
        <taxon>Actinomycetes</taxon>
        <taxon>Propionibacteriales</taxon>
        <taxon>Propionibacteriaceae</taxon>
        <taxon>Propioniferax</taxon>
    </lineage>
</organism>
<feature type="transmembrane region" description="Helical" evidence="5">
    <location>
        <begin position="343"/>
        <end position="361"/>
    </location>
</feature>
<feature type="transmembrane region" description="Helical" evidence="5">
    <location>
        <begin position="367"/>
        <end position="386"/>
    </location>
</feature>
<evidence type="ECO:0000256" key="5">
    <source>
        <dbReference type="SAM" id="Phobius"/>
    </source>
</evidence>
<dbReference type="InterPro" id="IPR011701">
    <property type="entry name" value="MFS"/>
</dbReference>
<dbReference type="SUPFAM" id="SSF103473">
    <property type="entry name" value="MFS general substrate transporter"/>
    <property type="match status" value="1"/>
</dbReference>
<dbReference type="Proteomes" id="UP000316196">
    <property type="component" value="Unassembled WGS sequence"/>
</dbReference>
<dbReference type="GO" id="GO:0016020">
    <property type="term" value="C:membrane"/>
    <property type="evidence" value="ECO:0007669"/>
    <property type="project" value="UniProtKB-SubCell"/>
</dbReference>
<name>A0A542Z7A5_9ACTN</name>
<reference evidence="6 7" key="1">
    <citation type="submission" date="2019-06" db="EMBL/GenBank/DDBJ databases">
        <title>Sequencing the genomes of 1000 actinobacteria strains.</title>
        <authorList>
            <person name="Klenk H.-P."/>
        </authorList>
    </citation>
    <scope>NUCLEOTIDE SEQUENCE [LARGE SCALE GENOMIC DNA]</scope>
    <source>
        <strain evidence="6 7">DSM 8251</strain>
    </source>
</reference>